<dbReference type="PROSITE" id="PS50893">
    <property type="entry name" value="ABC_TRANSPORTER_2"/>
    <property type="match status" value="1"/>
</dbReference>
<sequence length="261" mass="28409">MKKLLQVSNVTKQFGGLRAIGGYNGLSFDVDPGSFTGLIGPNGSGKSTIFNLLSGFLKPNSGSIVFDGNDITTAPPEAISERGLARTFQTPRTFSSLTVIDNVIVGADNPGERLRFSWTGKWRNQEAELKHEAVEIFGRVGLSHRVNDRVGDLSGGELRMLEVARQMIRKPKLILLDEPTAGVDPKLQQNLADLLIAIHRKGTTIIVVEHNLHFLLDLVDNLLVINRGELLAKGSPEEIRSNPEVVSAYLGGQDAAQSYKN</sequence>
<dbReference type="InterPro" id="IPR051120">
    <property type="entry name" value="ABC_AA/LPS_Transport"/>
</dbReference>
<reference evidence="5 6" key="1">
    <citation type="submission" date="2016-10" db="EMBL/GenBank/DDBJ databases">
        <authorList>
            <person name="de Groot N.N."/>
        </authorList>
    </citation>
    <scope>NUCLEOTIDE SEQUENCE [LARGE SCALE GENOMIC DNA]</scope>
    <source>
        <strain evidence="5 6">DSM 12130</strain>
    </source>
</reference>
<dbReference type="InterPro" id="IPR032823">
    <property type="entry name" value="BCA_ABC_TP_C"/>
</dbReference>
<dbReference type="CDD" id="cd03219">
    <property type="entry name" value="ABC_Mj1267_LivG_branched"/>
    <property type="match status" value="1"/>
</dbReference>
<dbReference type="InterPro" id="IPR003593">
    <property type="entry name" value="AAA+_ATPase"/>
</dbReference>
<feature type="domain" description="ABC transporter" evidence="4">
    <location>
        <begin position="5"/>
        <end position="252"/>
    </location>
</feature>
<dbReference type="GO" id="GO:0016887">
    <property type="term" value="F:ATP hydrolysis activity"/>
    <property type="evidence" value="ECO:0007669"/>
    <property type="project" value="InterPro"/>
</dbReference>
<dbReference type="RefSeq" id="WP_092225871.1">
    <property type="nucleotide sequence ID" value="NZ_FNJI01000045.1"/>
</dbReference>
<dbReference type="InterPro" id="IPR027417">
    <property type="entry name" value="P-loop_NTPase"/>
</dbReference>
<dbReference type="InterPro" id="IPR003439">
    <property type="entry name" value="ABC_transporter-like_ATP-bd"/>
</dbReference>
<evidence type="ECO:0000259" key="4">
    <source>
        <dbReference type="PROSITE" id="PS50893"/>
    </source>
</evidence>
<evidence type="ECO:0000313" key="6">
    <source>
        <dbReference type="Proteomes" id="UP000199073"/>
    </source>
</evidence>
<keyword evidence="1" id="KW-0813">Transport</keyword>
<dbReference type="EMBL" id="FNJI01000045">
    <property type="protein sequence ID" value="SDP75804.1"/>
    <property type="molecule type" value="Genomic_DNA"/>
</dbReference>
<evidence type="ECO:0000256" key="1">
    <source>
        <dbReference type="ARBA" id="ARBA00022448"/>
    </source>
</evidence>
<evidence type="ECO:0000256" key="2">
    <source>
        <dbReference type="ARBA" id="ARBA00022741"/>
    </source>
</evidence>
<proteinExistence type="predicted"/>
<keyword evidence="3" id="KW-0067">ATP-binding</keyword>
<keyword evidence="2" id="KW-0547">Nucleotide-binding</keyword>
<dbReference type="STRING" id="91360.SAMN05660330_03974"/>
<dbReference type="SMART" id="SM00382">
    <property type="entry name" value="AAA"/>
    <property type="match status" value="1"/>
</dbReference>
<dbReference type="PANTHER" id="PTHR45772:SF9">
    <property type="entry name" value="CONSERVED COMPONENT OF ABC TRANSPORTER FOR NATURAL AMINO ACIDS"/>
    <property type="match status" value="1"/>
</dbReference>
<dbReference type="GO" id="GO:0005886">
    <property type="term" value="C:plasma membrane"/>
    <property type="evidence" value="ECO:0007669"/>
    <property type="project" value="TreeGrafter"/>
</dbReference>
<evidence type="ECO:0000256" key="3">
    <source>
        <dbReference type="ARBA" id="ARBA00022840"/>
    </source>
</evidence>
<dbReference type="Proteomes" id="UP000199073">
    <property type="component" value="Unassembled WGS sequence"/>
</dbReference>
<evidence type="ECO:0000313" key="5">
    <source>
        <dbReference type="EMBL" id="SDP75804.1"/>
    </source>
</evidence>
<keyword evidence="6" id="KW-1185">Reference proteome</keyword>
<gene>
    <name evidence="5" type="ORF">SAMN05660330_03974</name>
</gene>
<dbReference type="Pfam" id="PF00005">
    <property type="entry name" value="ABC_tran"/>
    <property type="match status" value="1"/>
</dbReference>
<dbReference type="PANTHER" id="PTHR45772">
    <property type="entry name" value="CONSERVED COMPONENT OF ABC TRANSPORTER FOR NATURAL AMINO ACIDS-RELATED"/>
    <property type="match status" value="1"/>
</dbReference>
<protein>
    <submittedName>
        <fullName evidence="5">Branched-chain amino acid transport system permease protein</fullName>
    </submittedName>
</protein>
<dbReference type="OrthoDB" id="9805514at2"/>
<dbReference type="Pfam" id="PF12399">
    <property type="entry name" value="BCA_ABC_TP_C"/>
    <property type="match status" value="1"/>
</dbReference>
<accession>A0A1H0VBT5</accession>
<dbReference type="GO" id="GO:0005524">
    <property type="term" value="F:ATP binding"/>
    <property type="evidence" value="ECO:0007669"/>
    <property type="project" value="UniProtKB-KW"/>
</dbReference>
<dbReference type="PROSITE" id="PS00211">
    <property type="entry name" value="ABC_TRANSPORTER_1"/>
    <property type="match status" value="1"/>
</dbReference>
<name>A0A1H0VBT5_9BACT</name>
<organism evidence="5 6">
    <name type="scientific">Desulforhopalus singaporensis</name>
    <dbReference type="NCBI Taxonomy" id="91360"/>
    <lineage>
        <taxon>Bacteria</taxon>
        <taxon>Pseudomonadati</taxon>
        <taxon>Thermodesulfobacteriota</taxon>
        <taxon>Desulfobulbia</taxon>
        <taxon>Desulfobulbales</taxon>
        <taxon>Desulfocapsaceae</taxon>
        <taxon>Desulforhopalus</taxon>
    </lineage>
</organism>
<dbReference type="FunFam" id="3.40.50.300:FF:000421">
    <property type="entry name" value="Branched-chain amino acid ABC transporter ATP-binding protein"/>
    <property type="match status" value="1"/>
</dbReference>
<dbReference type="Gene3D" id="3.40.50.300">
    <property type="entry name" value="P-loop containing nucleotide triphosphate hydrolases"/>
    <property type="match status" value="1"/>
</dbReference>
<dbReference type="AlphaFoldDB" id="A0A1H0VBT5"/>
<dbReference type="InterPro" id="IPR017871">
    <property type="entry name" value="ABC_transporter-like_CS"/>
</dbReference>
<dbReference type="SUPFAM" id="SSF52540">
    <property type="entry name" value="P-loop containing nucleoside triphosphate hydrolases"/>
    <property type="match status" value="1"/>
</dbReference>